<evidence type="ECO:0000256" key="5">
    <source>
        <dbReference type="ARBA" id="ARBA00013151"/>
    </source>
</evidence>
<evidence type="ECO:0000256" key="11">
    <source>
        <dbReference type="HAMAP-Rule" id="MF_00493"/>
    </source>
</evidence>
<comment type="subcellular location">
    <subcellularLocation>
        <location evidence="2 11">Cytoplasm</location>
    </subcellularLocation>
</comment>
<keyword evidence="8 11" id="KW-0570">Pentose shunt</keyword>
<keyword evidence="9 11" id="KW-0704">Schiff base</keyword>
<dbReference type="Proteomes" id="UP000069632">
    <property type="component" value="Unassembled WGS sequence"/>
</dbReference>
<evidence type="ECO:0000313" key="13">
    <source>
        <dbReference type="Proteomes" id="UP000069632"/>
    </source>
</evidence>
<protein>
    <recommendedName>
        <fullName evidence="5 11">Transaldolase</fullName>
        <ecNumber evidence="5 11">2.2.1.2</ecNumber>
    </recommendedName>
</protein>
<proteinExistence type="inferred from homology"/>
<sequence length="330" mass="37160">MYSGNFSLWCDFLERDFIDGEFRELINDGVFNGATSNPAIFKNAILNSPAYKESKDKFSKKSSKELYEILATQDIRVAADIMLKNYVDGDDGFVSLEVDPNLSDNSEATFKEGKRLYSTIGMPNVMIKVPATKRGYEAMSELIKKGINVNATLIFSPDQTAECLEAFKEGTKAFKKRFVKANLPKAVISIFVSRFDRMLDEKMKKNGLEAGKIGILNATKCYHMIQEANLENTRALFASTGVKGDEFKKSYYVDELMFKNCINTAPLDTIKEFIKGEKVLKEPTSLKEIDAFFKSVKDTKIDLKGAYKELLDDGLKQFVVAFDDILKALK</sequence>
<dbReference type="AlphaFoldDB" id="A0A128EE68"/>
<dbReference type="Pfam" id="PF00923">
    <property type="entry name" value="TAL_FSA"/>
    <property type="match status" value="1"/>
</dbReference>
<dbReference type="OrthoDB" id="9809101at2"/>
<dbReference type="Gene3D" id="3.20.20.70">
    <property type="entry name" value="Aldolase class I"/>
    <property type="match status" value="1"/>
</dbReference>
<dbReference type="InterPro" id="IPR018225">
    <property type="entry name" value="Transaldolase_AS"/>
</dbReference>
<dbReference type="InterPro" id="IPR001585">
    <property type="entry name" value="TAL/FSA"/>
</dbReference>
<feature type="active site" description="Schiff-base intermediate with substrate" evidence="11">
    <location>
        <position position="128"/>
    </location>
</feature>
<dbReference type="PANTHER" id="PTHR10683">
    <property type="entry name" value="TRANSALDOLASE"/>
    <property type="match status" value="1"/>
</dbReference>
<dbReference type="PANTHER" id="PTHR10683:SF31">
    <property type="entry name" value="TRANSALDOLASE"/>
    <property type="match status" value="1"/>
</dbReference>
<evidence type="ECO:0000256" key="2">
    <source>
        <dbReference type="ARBA" id="ARBA00004496"/>
    </source>
</evidence>
<dbReference type="NCBIfam" id="TIGR00876">
    <property type="entry name" value="tal_mycobact"/>
    <property type="match status" value="1"/>
</dbReference>
<gene>
    <name evidence="11 12" type="primary">tal</name>
    <name evidence="12" type="ORF">ERS672216_00098</name>
</gene>
<dbReference type="InterPro" id="IPR013785">
    <property type="entry name" value="Aldolase_TIM"/>
</dbReference>
<comment type="pathway">
    <text evidence="3 11">Carbohydrate degradation; pentose phosphate pathway; D-glyceraldehyde 3-phosphate and beta-D-fructose 6-phosphate from D-ribose 5-phosphate and D-xylulose 5-phosphate (non-oxidative stage): step 2/3.</text>
</comment>
<dbReference type="HAMAP" id="MF_00493">
    <property type="entry name" value="Transaldolase_2"/>
    <property type="match status" value="1"/>
</dbReference>
<dbReference type="GO" id="GO:0004801">
    <property type="term" value="F:transaldolase activity"/>
    <property type="evidence" value="ECO:0007669"/>
    <property type="project" value="UniProtKB-UniRule"/>
</dbReference>
<dbReference type="EC" id="2.2.1.2" evidence="5 11"/>
<evidence type="ECO:0000313" key="12">
    <source>
        <dbReference type="EMBL" id="CZE45914.1"/>
    </source>
</evidence>
<reference evidence="12 13" key="1">
    <citation type="submission" date="2016-02" db="EMBL/GenBank/DDBJ databases">
        <authorList>
            <consortium name="Pathogen Informatics"/>
        </authorList>
    </citation>
    <scope>NUCLEOTIDE SEQUENCE [LARGE SCALE GENOMIC DNA]</scope>
    <source>
        <strain evidence="12 13">RC20</strain>
    </source>
</reference>
<name>A0A128EE68_9BACT</name>
<dbReference type="GO" id="GO:0005975">
    <property type="term" value="P:carbohydrate metabolic process"/>
    <property type="evidence" value="ECO:0007669"/>
    <property type="project" value="InterPro"/>
</dbReference>
<evidence type="ECO:0000256" key="1">
    <source>
        <dbReference type="ARBA" id="ARBA00003518"/>
    </source>
</evidence>
<dbReference type="PIRSF" id="PIRSF036915">
    <property type="entry name" value="Trnald_Bac_Plnt"/>
    <property type="match status" value="1"/>
</dbReference>
<evidence type="ECO:0000256" key="4">
    <source>
        <dbReference type="ARBA" id="ARBA00008426"/>
    </source>
</evidence>
<dbReference type="RefSeq" id="WP_075493703.1">
    <property type="nucleotide sequence ID" value="NZ_CP053844.1"/>
</dbReference>
<keyword evidence="7 11" id="KW-0808">Transferase</keyword>
<dbReference type="GO" id="GO:0005737">
    <property type="term" value="C:cytoplasm"/>
    <property type="evidence" value="ECO:0007669"/>
    <property type="project" value="UniProtKB-SubCell"/>
</dbReference>
<evidence type="ECO:0000256" key="7">
    <source>
        <dbReference type="ARBA" id="ARBA00022679"/>
    </source>
</evidence>
<evidence type="ECO:0000256" key="8">
    <source>
        <dbReference type="ARBA" id="ARBA00023126"/>
    </source>
</evidence>
<dbReference type="SUPFAM" id="SSF51569">
    <property type="entry name" value="Aldolase"/>
    <property type="match status" value="1"/>
</dbReference>
<comment type="function">
    <text evidence="1 11">Transaldolase is important for the balance of metabolites in the pentose-phosphate pathway.</text>
</comment>
<dbReference type="InterPro" id="IPR004732">
    <property type="entry name" value="Transaldolase_2"/>
</dbReference>
<comment type="catalytic activity">
    <reaction evidence="10 11">
        <text>D-sedoheptulose 7-phosphate + D-glyceraldehyde 3-phosphate = D-erythrose 4-phosphate + beta-D-fructose 6-phosphate</text>
        <dbReference type="Rhea" id="RHEA:17053"/>
        <dbReference type="ChEBI" id="CHEBI:16897"/>
        <dbReference type="ChEBI" id="CHEBI:57483"/>
        <dbReference type="ChEBI" id="CHEBI:57634"/>
        <dbReference type="ChEBI" id="CHEBI:59776"/>
        <dbReference type="EC" id="2.2.1.2"/>
    </reaction>
</comment>
<comment type="similarity">
    <text evidence="4 11">Belongs to the transaldolase family. Type 2 subfamily.</text>
</comment>
<dbReference type="UniPathway" id="UPA00115">
    <property type="reaction ID" value="UER00414"/>
</dbReference>
<keyword evidence="6 11" id="KW-0963">Cytoplasm</keyword>
<dbReference type="GO" id="GO:0006098">
    <property type="term" value="P:pentose-phosphate shunt"/>
    <property type="evidence" value="ECO:0007669"/>
    <property type="project" value="UniProtKB-UniRule"/>
</dbReference>
<evidence type="ECO:0000256" key="9">
    <source>
        <dbReference type="ARBA" id="ARBA00023270"/>
    </source>
</evidence>
<accession>A0A128EE68</accession>
<evidence type="ECO:0000256" key="3">
    <source>
        <dbReference type="ARBA" id="ARBA00004857"/>
    </source>
</evidence>
<evidence type="ECO:0000256" key="10">
    <source>
        <dbReference type="ARBA" id="ARBA00048810"/>
    </source>
</evidence>
<dbReference type="NCBIfam" id="NF003026">
    <property type="entry name" value="PRK03903.1"/>
    <property type="match status" value="1"/>
</dbReference>
<keyword evidence="13" id="KW-1185">Reference proteome</keyword>
<dbReference type="EMBL" id="FIZP01000001">
    <property type="protein sequence ID" value="CZE45914.1"/>
    <property type="molecule type" value="Genomic_DNA"/>
</dbReference>
<dbReference type="PROSITE" id="PS01054">
    <property type="entry name" value="TRANSALDOLASE_1"/>
    <property type="match status" value="1"/>
</dbReference>
<evidence type="ECO:0000256" key="6">
    <source>
        <dbReference type="ARBA" id="ARBA00022490"/>
    </source>
</evidence>
<organism evidence="12 13">
    <name type="scientific">Campylobacter geochelonis</name>
    <dbReference type="NCBI Taxonomy" id="1780362"/>
    <lineage>
        <taxon>Bacteria</taxon>
        <taxon>Pseudomonadati</taxon>
        <taxon>Campylobacterota</taxon>
        <taxon>Epsilonproteobacteria</taxon>
        <taxon>Campylobacterales</taxon>
        <taxon>Campylobacteraceae</taxon>
        <taxon>Campylobacter</taxon>
    </lineage>
</organism>